<keyword evidence="2" id="KW-1185">Reference proteome</keyword>
<reference evidence="2" key="1">
    <citation type="journal article" date="2006" name="PLoS Biol.">
        <title>Macronuclear genome sequence of the ciliate Tetrahymena thermophila, a model eukaryote.</title>
        <authorList>
            <person name="Eisen J.A."/>
            <person name="Coyne R.S."/>
            <person name="Wu M."/>
            <person name="Wu D."/>
            <person name="Thiagarajan M."/>
            <person name="Wortman J.R."/>
            <person name="Badger J.H."/>
            <person name="Ren Q."/>
            <person name="Amedeo P."/>
            <person name="Jones K.M."/>
            <person name="Tallon L.J."/>
            <person name="Delcher A.L."/>
            <person name="Salzberg S.L."/>
            <person name="Silva J.C."/>
            <person name="Haas B.J."/>
            <person name="Majoros W.H."/>
            <person name="Farzad M."/>
            <person name="Carlton J.M."/>
            <person name="Smith R.K. Jr."/>
            <person name="Garg J."/>
            <person name="Pearlman R.E."/>
            <person name="Karrer K.M."/>
            <person name="Sun L."/>
            <person name="Manning G."/>
            <person name="Elde N.C."/>
            <person name="Turkewitz A.P."/>
            <person name="Asai D.J."/>
            <person name="Wilkes D.E."/>
            <person name="Wang Y."/>
            <person name="Cai H."/>
            <person name="Collins K."/>
            <person name="Stewart B.A."/>
            <person name="Lee S.R."/>
            <person name="Wilamowska K."/>
            <person name="Weinberg Z."/>
            <person name="Ruzzo W.L."/>
            <person name="Wloga D."/>
            <person name="Gaertig J."/>
            <person name="Frankel J."/>
            <person name="Tsao C.-C."/>
            <person name="Gorovsky M.A."/>
            <person name="Keeling P.J."/>
            <person name="Waller R.F."/>
            <person name="Patron N.J."/>
            <person name="Cherry J.M."/>
            <person name="Stover N.A."/>
            <person name="Krieger C.J."/>
            <person name="del Toro C."/>
            <person name="Ryder H.F."/>
            <person name="Williamson S.C."/>
            <person name="Barbeau R.A."/>
            <person name="Hamilton E.P."/>
            <person name="Orias E."/>
        </authorList>
    </citation>
    <scope>NUCLEOTIDE SEQUENCE [LARGE SCALE GENOMIC DNA]</scope>
    <source>
        <strain evidence="2">SB210</strain>
    </source>
</reference>
<dbReference type="SUPFAM" id="SSF53474">
    <property type="entry name" value="alpha/beta-Hydrolases"/>
    <property type="match status" value="1"/>
</dbReference>
<dbReference type="eggNOG" id="KOG4287">
    <property type="taxonomic scope" value="Eukaryota"/>
</dbReference>
<dbReference type="OrthoDB" id="2015280at2759"/>
<dbReference type="GeneID" id="7833660"/>
<dbReference type="Gene3D" id="3.40.50.1820">
    <property type="entry name" value="alpha/beta hydrolase"/>
    <property type="match status" value="1"/>
</dbReference>
<organism evidence="1 2">
    <name type="scientific">Tetrahymena thermophila (strain SB210)</name>
    <dbReference type="NCBI Taxonomy" id="312017"/>
    <lineage>
        <taxon>Eukaryota</taxon>
        <taxon>Sar</taxon>
        <taxon>Alveolata</taxon>
        <taxon>Ciliophora</taxon>
        <taxon>Intramacronucleata</taxon>
        <taxon>Oligohymenophorea</taxon>
        <taxon>Hymenostomatida</taxon>
        <taxon>Tetrahymenina</taxon>
        <taxon>Tetrahymenidae</taxon>
        <taxon>Tetrahymena</taxon>
    </lineage>
</organism>
<accession>I7MAM3</accession>
<dbReference type="PANTHER" id="PTHR21562">
    <property type="entry name" value="NOTUM-RELATED"/>
    <property type="match status" value="1"/>
</dbReference>
<evidence type="ECO:0000313" key="1">
    <source>
        <dbReference type="EMBL" id="EAS04872.2"/>
    </source>
</evidence>
<dbReference type="EMBL" id="GG662441">
    <property type="protein sequence ID" value="EAS04872.2"/>
    <property type="molecule type" value="Genomic_DNA"/>
</dbReference>
<dbReference type="Pfam" id="PF03283">
    <property type="entry name" value="PAE"/>
    <property type="match status" value="1"/>
</dbReference>
<sequence>MQNLNRIFINLFSVQFDFLLQKRKVYLIKYRFEFKMKTKLKILCLLLIAIQLFTYTQCQSDDGLLKLILLQDYQNARCLDGTSPGFYFREGQGEGRNNFMIHLQGGAWCQGSNEEEIIDSCLQRSKTSLGSSSFWPQNMTNSANLDQSITKNPAFYNWNVIFVNYCDGFAYQGNSQRELNSTTTLYFRGKENMIALFNYLQKNMNITNANRIVLSGSSAGGIGATNWSQYLRSLMPQKVLVQLISDSGFFVDDGWFNPKMWQLQMDIAYNKQRKEIIPLNCQYLKDDTQLYKCIQPVYNYYQLEIPSLFLLSSYDTYVLAIQKQVKCLKTKNGFYSFYNCNDQQWKLIEELRTKTIQTLQQVFVDKKNISVWTVSCINHMFELDYPFYNSGLFTSPYPNGVTASESIVQFLREPFSQKQYIDMSAYPENEKCSYLVTSKSSQL</sequence>
<protein>
    <submittedName>
        <fullName evidence="1">Pectinacetylesterase family protein</fullName>
    </submittedName>
</protein>
<dbReference type="InterPro" id="IPR004963">
    <property type="entry name" value="PAE/NOTUM"/>
</dbReference>
<dbReference type="Proteomes" id="UP000009168">
    <property type="component" value="Unassembled WGS sequence"/>
</dbReference>
<dbReference type="InterPro" id="IPR029058">
    <property type="entry name" value="AB_hydrolase_fold"/>
</dbReference>
<evidence type="ECO:0000313" key="2">
    <source>
        <dbReference type="Proteomes" id="UP000009168"/>
    </source>
</evidence>
<dbReference type="GO" id="GO:0016787">
    <property type="term" value="F:hydrolase activity"/>
    <property type="evidence" value="ECO:0007669"/>
    <property type="project" value="InterPro"/>
</dbReference>
<gene>
    <name evidence="1" type="ORF">TTHERM_00469210</name>
</gene>
<dbReference type="InParanoid" id="I7MAM3"/>
<dbReference type="RefSeq" id="XP_001025117.2">
    <property type="nucleotide sequence ID" value="XM_001025117.3"/>
</dbReference>
<name>I7MAM3_TETTS</name>
<proteinExistence type="predicted"/>
<dbReference type="AlphaFoldDB" id="I7MAM3"/>
<dbReference type="KEGG" id="tet:TTHERM_00469210"/>
<dbReference type="ESTHER" id="tetts-i7mam3">
    <property type="family name" value="Pectinacetylesterase-Notum"/>
</dbReference>